<feature type="transmembrane region" description="Helical" evidence="1">
    <location>
        <begin position="448"/>
        <end position="469"/>
    </location>
</feature>
<name>A0A933S156_RHOPL</name>
<feature type="transmembrane region" description="Helical" evidence="1">
    <location>
        <begin position="142"/>
        <end position="162"/>
    </location>
</feature>
<feature type="transmembrane region" description="Helical" evidence="1">
    <location>
        <begin position="168"/>
        <end position="185"/>
    </location>
</feature>
<accession>A0A933S156</accession>
<comment type="caution">
    <text evidence="2">The sequence shown here is derived from an EMBL/GenBank/DDBJ whole genome shotgun (WGS) entry which is preliminary data.</text>
</comment>
<dbReference type="EMBL" id="JACRJB010000067">
    <property type="protein sequence ID" value="MBI5132491.1"/>
    <property type="molecule type" value="Genomic_DNA"/>
</dbReference>
<feature type="transmembrane region" description="Helical" evidence="1">
    <location>
        <begin position="377"/>
        <end position="399"/>
    </location>
</feature>
<dbReference type="Proteomes" id="UP000782519">
    <property type="component" value="Unassembled WGS sequence"/>
</dbReference>
<keyword evidence="1" id="KW-1133">Transmembrane helix</keyword>
<evidence type="ECO:0000256" key="1">
    <source>
        <dbReference type="SAM" id="Phobius"/>
    </source>
</evidence>
<gene>
    <name evidence="2" type="ORF">HZA66_23880</name>
</gene>
<proteinExistence type="predicted"/>
<feature type="transmembrane region" description="Helical" evidence="1">
    <location>
        <begin position="405"/>
        <end position="427"/>
    </location>
</feature>
<evidence type="ECO:0000313" key="2">
    <source>
        <dbReference type="EMBL" id="MBI5132491.1"/>
    </source>
</evidence>
<reference evidence="2" key="1">
    <citation type="submission" date="2020-07" db="EMBL/GenBank/DDBJ databases">
        <title>Huge and variable diversity of episymbiotic CPR bacteria and DPANN archaea in groundwater ecosystems.</title>
        <authorList>
            <person name="He C.Y."/>
            <person name="Keren R."/>
            <person name="Whittaker M."/>
            <person name="Farag I.F."/>
            <person name="Doudna J."/>
            <person name="Cate J.H.D."/>
            <person name="Banfield J.F."/>
        </authorList>
    </citation>
    <scope>NUCLEOTIDE SEQUENCE</scope>
    <source>
        <strain evidence="2">NC_groundwater_1818_Pr3_B-0.1um_66_35</strain>
    </source>
</reference>
<feature type="transmembrane region" description="Helical" evidence="1">
    <location>
        <begin position="278"/>
        <end position="296"/>
    </location>
</feature>
<dbReference type="AlphaFoldDB" id="A0A933S156"/>
<feature type="transmembrane region" description="Helical" evidence="1">
    <location>
        <begin position="224"/>
        <end position="257"/>
    </location>
</feature>
<keyword evidence="1" id="KW-0812">Transmembrane</keyword>
<evidence type="ECO:0000313" key="3">
    <source>
        <dbReference type="Proteomes" id="UP000782519"/>
    </source>
</evidence>
<keyword evidence="1" id="KW-0472">Membrane</keyword>
<organism evidence="2 3">
    <name type="scientific">Rhodopseudomonas palustris</name>
    <dbReference type="NCBI Taxonomy" id="1076"/>
    <lineage>
        <taxon>Bacteria</taxon>
        <taxon>Pseudomonadati</taxon>
        <taxon>Pseudomonadota</taxon>
        <taxon>Alphaproteobacteria</taxon>
        <taxon>Hyphomicrobiales</taxon>
        <taxon>Nitrobacteraceae</taxon>
        <taxon>Rhodopseudomonas</taxon>
    </lineage>
</organism>
<sequence>MPPLSPPANLTEALERTAPHKTVAERTDDAPLGLRSGRLPWTAASLFQGLSTHSRVWLLLLFTVEAVVFYVQMADQIAPFFPLNFDQGGYANYTYQLFEAIRERGWSAIGSVITDPPTATGTALIIQGALLSLIGGASRTTLISINLIYFIALQLVVLLTVMARTKSLRLAGIALALLLAMRTFFNPAGGIFDFRMDFAAQCLYGIWCCLLLWSNRLADRRITIAATLVAMLLVATRSFTLIYCGSVLLALWLTALVEARRAVEPSVQAAARLRARNTFWSGAALGVLALPLMFMARQKIYEKYVVGHVLNDEKYIRAEEMNVSNLWEHLAFYPKSVAIDHIGPTAAWLALALVVISVAAGVLLARRASRRTDHRRLADLGDIAALVLTILVPIALLAADIAKSTVVGGIVAIPLLLIATSVIAALSPWLSSPTNGVSQNAGRNGGHVLGTGVTFAALTVGVGAMLLHANARQHALPHSDLRAINTLNEAIADYAIRLNRPEPAMSLDRIIDYVNIGTVAVSAYERDRAIVKFRRGMLGDDIFAVPRDEALKMAADSDILVLTDPQRGHETPYPFNAGIKSYWDDLRKFANDNMVPLVERDIEGIPHRAYVKPVITIGGSSGGWITSAGLLLTANAAELRRWPWIRLEGEAPYDVLGGEPIPRAVVLGEMDQPGTELPARLNRRGSRYEVAIDTRPAPAGADQIRIRLTFDRFFVPKLRGINSDTRELVVFAPASTGMSAAAP</sequence>
<protein>
    <submittedName>
        <fullName evidence="2">Uncharacterized protein</fullName>
    </submittedName>
</protein>
<feature type="transmembrane region" description="Helical" evidence="1">
    <location>
        <begin position="346"/>
        <end position="365"/>
    </location>
</feature>